<comment type="subunit">
    <text evidence="18">Homodimer.</text>
</comment>
<keyword evidence="14" id="KW-0472">Membrane</keyword>
<evidence type="ECO:0000256" key="9">
    <source>
        <dbReference type="ARBA" id="ARBA00022801"/>
    </source>
</evidence>
<dbReference type="CDD" id="cd02035">
    <property type="entry name" value="ArsA"/>
    <property type="match status" value="1"/>
</dbReference>
<keyword evidence="15" id="KW-0325">Glycoprotein</keyword>
<evidence type="ECO:0000313" key="20">
    <source>
        <dbReference type="EMBL" id="CAD7274631.1"/>
    </source>
</evidence>
<evidence type="ECO:0000256" key="2">
    <source>
        <dbReference type="ARBA" id="ARBA00006351"/>
    </source>
</evidence>
<dbReference type="InterPro" id="IPR027542">
    <property type="entry name" value="ATPase_ArsA/GET3_euk"/>
</dbReference>
<dbReference type="HAMAP" id="MF_03112">
    <property type="entry name" value="Asna1_Get3"/>
    <property type="match status" value="1"/>
</dbReference>
<reference evidence="20" key="1">
    <citation type="submission" date="2020-11" db="EMBL/GenBank/DDBJ databases">
        <authorList>
            <person name="Tran Van P."/>
        </authorList>
    </citation>
    <scope>NUCLEOTIDE SEQUENCE</scope>
</reference>
<dbReference type="Pfam" id="PF02374">
    <property type="entry name" value="ArsA_ATPase"/>
    <property type="match status" value="1"/>
</dbReference>
<dbReference type="GO" id="GO:0016020">
    <property type="term" value="C:membrane"/>
    <property type="evidence" value="ECO:0007669"/>
    <property type="project" value="UniProtKB-SubCell"/>
</dbReference>
<dbReference type="AlphaFoldDB" id="A0A7R9G9Z6"/>
<evidence type="ECO:0000256" key="17">
    <source>
        <dbReference type="ARBA" id="ARBA00049181"/>
    </source>
</evidence>
<evidence type="ECO:0000256" key="16">
    <source>
        <dbReference type="ARBA" id="ARBA00037301"/>
    </source>
</evidence>
<comment type="catalytic activity">
    <reaction evidence="17">
        <text>3-O-(beta-D-glucosyl)-L-seryl-[EGF-like domain protein] + UDP-alpha-D-xylose = 3-O-[alpha-D-xylosyl-(1-&gt;3)-beta-D-glucosyl]-L-seryl-[EGF-like domain protein] + UDP + H(+)</text>
        <dbReference type="Rhea" id="RHEA:56064"/>
        <dbReference type="Rhea" id="RHEA-COMP:14610"/>
        <dbReference type="Rhea" id="RHEA-COMP:14611"/>
        <dbReference type="ChEBI" id="CHEBI:15378"/>
        <dbReference type="ChEBI" id="CHEBI:57632"/>
        <dbReference type="ChEBI" id="CHEBI:58223"/>
        <dbReference type="ChEBI" id="CHEBI:140575"/>
        <dbReference type="ChEBI" id="CHEBI:140576"/>
        <dbReference type="EC" id="2.4.2.42"/>
    </reaction>
</comment>
<gene>
    <name evidence="20" type="ORF">NMOB1V02_LOCUS2456</name>
</gene>
<dbReference type="Proteomes" id="UP000678499">
    <property type="component" value="Unassembled WGS sequence"/>
</dbReference>
<keyword evidence="8 18" id="KW-0547">Nucleotide-binding</keyword>
<dbReference type="GO" id="GO:0140563">
    <property type="term" value="F:UDP-D-xylose:beta-D-glucoside alpha-1,3-D-xylosyltransferase activity"/>
    <property type="evidence" value="ECO:0007669"/>
    <property type="project" value="UniProtKB-EC"/>
</dbReference>
<dbReference type="Pfam" id="PF01501">
    <property type="entry name" value="Glyco_transf_8"/>
    <property type="match status" value="1"/>
</dbReference>
<evidence type="ECO:0000256" key="13">
    <source>
        <dbReference type="ARBA" id="ARBA00022989"/>
    </source>
</evidence>
<dbReference type="Gene3D" id="3.40.50.300">
    <property type="entry name" value="P-loop containing nucleotide triphosphate hydrolases"/>
    <property type="match status" value="1"/>
</dbReference>
<dbReference type="NCBIfam" id="TIGR00345">
    <property type="entry name" value="GET3_arsA_TRC40"/>
    <property type="match status" value="1"/>
</dbReference>
<dbReference type="GO" id="GO:0045048">
    <property type="term" value="P:protein insertion into ER membrane"/>
    <property type="evidence" value="ECO:0007669"/>
    <property type="project" value="UniProtKB-UniRule"/>
</dbReference>
<dbReference type="Gene3D" id="3.90.550.10">
    <property type="entry name" value="Spore Coat Polysaccharide Biosynthesis Protein SpsA, Chain A"/>
    <property type="match status" value="1"/>
</dbReference>
<dbReference type="InterPro" id="IPR025723">
    <property type="entry name" value="ArsA/GET3_ATPase-like"/>
</dbReference>
<evidence type="ECO:0000256" key="8">
    <source>
        <dbReference type="ARBA" id="ARBA00022741"/>
    </source>
</evidence>
<evidence type="ECO:0000256" key="5">
    <source>
        <dbReference type="ARBA" id="ARBA00022676"/>
    </source>
</evidence>
<keyword evidence="10 18" id="KW-0256">Endoplasmic reticulum</keyword>
<evidence type="ECO:0000256" key="10">
    <source>
        <dbReference type="ARBA" id="ARBA00022824"/>
    </source>
</evidence>
<keyword evidence="6" id="KW-0808">Transferase</keyword>
<dbReference type="InterPro" id="IPR051993">
    <property type="entry name" value="Glycosyltransferase_8"/>
</dbReference>
<evidence type="ECO:0000256" key="18">
    <source>
        <dbReference type="HAMAP-Rule" id="MF_03112"/>
    </source>
</evidence>
<dbReference type="GO" id="GO:0016887">
    <property type="term" value="F:ATP hydrolysis activity"/>
    <property type="evidence" value="ECO:0007669"/>
    <property type="project" value="InterPro"/>
</dbReference>
<evidence type="ECO:0000256" key="7">
    <source>
        <dbReference type="ARBA" id="ARBA00022692"/>
    </source>
</evidence>
<feature type="binding site" evidence="18">
    <location>
        <position position="243"/>
    </location>
    <ligand>
        <name>ATP</name>
        <dbReference type="ChEBI" id="CHEBI:30616"/>
    </ligand>
</feature>
<feature type="binding site" evidence="18">
    <location>
        <position position="291"/>
    </location>
    <ligand>
        <name>Zn(2+)</name>
        <dbReference type="ChEBI" id="CHEBI:29105"/>
        <note>ligand shared between dimeric partners</note>
    </ligand>
</feature>
<dbReference type="SUPFAM" id="SSF53448">
    <property type="entry name" value="Nucleotide-diphospho-sugar transferases"/>
    <property type="match status" value="1"/>
</dbReference>
<proteinExistence type="inferred from homology"/>
<dbReference type="OrthoDB" id="1770at2759"/>
<comment type="function">
    <text evidence="16">Glycosyltransferase which elongates the O-linked glucose attached to EGF-like repeats in the extracellular domain of Notch proteins by catalyzing the addition of xylose.</text>
</comment>
<feature type="domain" description="ArsA/GET3 Anion-transporting ATPase-like" evidence="19">
    <location>
        <begin position="27"/>
        <end position="338"/>
    </location>
</feature>
<organism evidence="20">
    <name type="scientific">Notodromas monacha</name>
    <dbReference type="NCBI Taxonomy" id="399045"/>
    <lineage>
        <taxon>Eukaryota</taxon>
        <taxon>Metazoa</taxon>
        <taxon>Ecdysozoa</taxon>
        <taxon>Arthropoda</taxon>
        <taxon>Crustacea</taxon>
        <taxon>Oligostraca</taxon>
        <taxon>Ostracoda</taxon>
        <taxon>Podocopa</taxon>
        <taxon>Podocopida</taxon>
        <taxon>Cypridocopina</taxon>
        <taxon>Cypridoidea</taxon>
        <taxon>Cyprididae</taxon>
        <taxon>Notodromas</taxon>
    </lineage>
</organism>
<evidence type="ECO:0000256" key="15">
    <source>
        <dbReference type="ARBA" id="ARBA00023180"/>
    </source>
</evidence>
<dbReference type="GO" id="GO:0046872">
    <property type="term" value="F:metal ion binding"/>
    <property type="evidence" value="ECO:0007669"/>
    <property type="project" value="UniProtKB-KW"/>
</dbReference>
<keyword evidence="12" id="KW-0735">Signal-anchor</keyword>
<dbReference type="PANTHER" id="PTHR46012">
    <property type="entry name" value="IP22168P"/>
    <property type="match status" value="1"/>
</dbReference>
<dbReference type="SUPFAM" id="SSF52540">
    <property type="entry name" value="P-loop containing nucleoside triphosphate hydrolases"/>
    <property type="match status" value="1"/>
</dbReference>
<keyword evidence="3 18" id="KW-0813">Transport</keyword>
<protein>
    <recommendedName>
        <fullName evidence="18">ATPase ASNA1 homolog</fullName>
        <ecNumber evidence="18">3.6.-.-</ecNumber>
    </recommendedName>
    <alternativeName>
        <fullName evidence="18">Arsenical pump-driving ATPase homolog</fullName>
    </alternativeName>
    <alternativeName>
        <fullName evidence="18">Arsenite-stimulated ATPase</fullName>
    </alternativeName>
</protein>
<evidence type="ECO:0000256" key="12">
    <source>
        <dbReference type="ARBA" id="ARBA00022968"/>
    </source>
</evidence>
<comment type="subcellular location">
    <subcellularLocation>
        <location evidence="18">Cytoplasm</location>
    </subcellularLocation>
    <subcellularLocation>
        <location evidence="18">Endoplasmic reticulum</location>
    </subcellularLocation>
    <subcellularLocation>
        <location evidence="1">Membrane</location>
        <topology evidence="1">Single-pass type II membrane protein</topology>
    </subcellularLocation>
</comment>
<dbReference type="GO" id="GO:0005783">
    <property type="term" value="C:endoplasmic reticulum"/>
    <property type="evidence" value="ECO:0007669"/>
    <property type="project" value="UniProtKB-SubCell"/>
</dbReference>
<evidence type="ECO:0000256" key="14">
    <source>
        <dbReference type="ARBA" id="ARBA00023136"/>
    </source>
</evidence>
<dbReference type="InterPro" id="IPR029044">
    <property type="entry name" value="Nucleotide-diphossugar_trans"/>
</dbReference>
<evidence type="ECO:0000256" key="6">
    <source>
        <dbReference type="ARBA" id="ARBA00022679"/>
    </source>
</evidence>
<keyword evidence="5" id="KW-0328">Glycosyltransferase</keyword>
<comment type="similarity">
    <text evidence="2">Belongs to the glycosyltransferase 8 family.</text>
</comment>
<dbReference type="InterPro" id="IPR002495">
    <property type="entry name" value="Glyco_trans_8"/>
</dbReference>
<evidence type="ECO:0000256" key="4">
    <source>
        <dbReference type="ARBA" id="ARBA00022490"/>
    </source>
</evidence>
<dbReference type="InterPro" id="IPR016300">
    <property type="entry name" value="ATPase_ArsA/GET3"/>
</dbReference>
<evidence type="ECO:0000256" key="3">
    <source>
        <dbReference type="ARBA" id="ARBA00022448"/>
    </source>
</evidence>
<keyword evidence="11 18" id="KW-0067">ATP-binding</keyword>
<dbReference type="PANTHER" id="PTHR46012:SF2">
    <property type="entry name" value="IP22168P"/>
    <property type="match status" value="1"/>
</dbReference>
<dbReference type="GO" id="GO:0005524">
    <property type="term" value="F:ATP binding"/>
    <property type="evidence" value="ECO:0007669"/>
    <property type="project" value="UniProtKB-UniRule"/>
</dbReference>
<dbReference type="InterPro" id="IPR027417">
    <property type="entry name" value="P-loop_NTPase"/>
</dbReference>
<keyword evidence="4 18" id="KW-0963">Cytoplasm</keyword>
<evidence type="ECO:0000256" key="1">
    <source>
        <dbReference type="ARBA" id="ARBA00004606"/>
    </source>
</evidence>
<dbReference type="FunFam" id="3.40.50.300:FF:000235">
    <property type="entry name" value="ATPase ASNA1"/>
    <property type="match status" value="1"/>
</dbReference>
<feature type="binding site" evidence="18">
    <location>
        <begin position="34"/>
        <end position="41"/>
    </location>
    <ligand>
        <name>ATP</name>
        <dbReference type="ChEBI" id="CHEBI:30616"/>
    </ligand>
</feature>
<keyword evidence="9 18" id="KW-0378">Hydrolase</keyword>
<keyword evidence="18" id="KW-0862">Zinc</keyword>
<dbReference type="EMBL" id="OA882312">
    <property type="protein sequence ID" value="CAD7274631.1"/>
    <property type="molecule type" value="Genomic_DNA"/>
</dbReference>
<evidence type="ECO:0000313" key="21">
    <source>
        <dbReference type="Proteomes" id="UP000678499"/>
    </source>
</evidence>
<comment type="similarity">
    <text evidence="18">Belongs to the arsA ATPase family.</text>
</comment>
<feature type="binding site" evidence="18">
    <location>
        <position position="288"/>
    </location>
    <ligand>
        <name>Zn(2+)</name>
        <dbReference type="ChEBI" id="CHEBI:29105"/>
        <note>ligand shared between dimeric partners</note>
    </ligand>
</feature>
<keyword evidence="18" id="KW-0479">Metal-binding</keyword>
<feature type="active site" evidence="18">
    <location>
        <position position="63"/>
    </location>
</feature>
<keyword evidence="7" id="KW-0812">Transmembrane</keyword>
<dbReference type="EC" id="3.6.-.-" evidence="18"/>
<comment type="function">
    <text evidence="18">ATPase required for the post-translational delivery of tail-anchored (TA) proteins to the endoplasmic reticulum. Recognizes and selectively binds the transmembrane domain of TA proteins in the cytosol. This complex then targets to the endoplasmic reticulum by membrane-bound receptors, where the tail-anchored protein is released for insertion. This process is regulated by ATP binding and hydrolysis. ATP binding drives the homodimer towards the closed dimer state, facilitating recognition of newly synthesized TA membrane proteins. ATP hydrolysis is required for insertion. Subsequently, the homodimer reverts towards the open dimer state, lowering its affinity for the membrane-bound receptor, and returning it to the cytosol to initiate a new round of targeting.</text>
</comment>
<accession>A0A7R9G9Z6</accession>
<evidence type="ECO:0000256" key="11">
    <source>
        <dbReference type="ARBA" id="ARBA00022840"/>
    </source>
</evidence>
<dbReference type="EMBL" id="CAJPEX010000275">
    <property type="protein sequence ID" value="CAG0914783.1"/>
    <property type="molecule type" value="Genomic_DNA"/>
</dbReference>
<evidence type="ECO:0000259" key="19">
    <source>
        <dbReference type="Pfam" id="PF02374"/>
    </source>
</evidence>
<name>A0A7R9G9Z6_9CRUS</name>
<dbReference type="GO" id="GO:0016266">
    <property type="term" value="P:protein O-linked glycosylation via N-acetyl-galactosamine"/>
    <property type="evidence" value="ECO:0007669"/>
    <property type="project" value="TreeGrafter"/>
</dbReference>
<sequence>MASRVNVDEDELPARTLQNVLDQTTLRWIFVGGKGGVGKTTTSCSLAIQLSKVRQSVLLISTDPAHNISDAFNQKFSKIPTKVKGFPNLFAMEIDPNIGMAELPDEYFDDPSSEAWRASKSVFQDLLGAFPGIDEAMSYAEVMKLVKGMDYSVVIFDTAPTGHTLRLLSFPQVIEKGLGKLLRLKNQISPFLNRVTAMLGMGSSLNADEMANKLEGILPLVQQLNVQFQNPEQTTFVCVCIAEFLSLYETERLIQDLTKSGIDTHNIVVNQLLLPGFSASEGDSKKPCSMCLARCKIQGKYLDQIEDLYEDFNLTLLPLQEREVRGPDALENFSKFLVDPVDFSSLKTFLSEKSMNRLCGRRMCRVVFAVGVFVLIAVLLTQRCVRCGESDRYTKDGEKADSETCGLKECATETVKPVTLAAAACGNRLEEVSVMVKSAVMLSKARMLNVIIFTEDRLVSDFEKILEGWPEAIKNRTSVSLKLVQYPQDGHEKEWKNLFQLCASQRLFLPSVLPSIDAVIYVDTDVLFLSPVEELWEKFGEFNSSHIAAAVPEHEEPAAGWYNRFARHPYYKPLGINSGVMLMNLTRMRGFNWEEYLLPIYNRYKMNLTWGDQDIINILFSFHPEKLRVMPCRWNFRPDHCMYSSTCKSAEADGIALVHGSRGYFHNDKQPIFGALYRAFNEIGIERSVNDLLDMISLGIENEKSSSACRKLAPLFLKNLLRHAVD</sequence>
<keyword evidence="21" id="KW-1185">Reference proteome</keyword>
<feature type="binding site" evidence="18">
    <location>
        <position position="270"/>
    </location>
    <ligand>
        <name>ATP</name>
        <dbReference type="ChEBI" id="CHEBI:30616"/>
    </ligand>
</feature>
<keyword evidence="13" id="KW-1133">Transmembrane helix</keyword>